<keyword evidence="2 4" id="KW-0813">Transport</keyword>
<dbReference type="Gramene" id="OE9A031005T1">
    <property type="protein sequence ID" value="OE9A031005C1"/>
    <property type="gene ID" value="OE9A031005"/>
</dbReference>
<sequence length="121" mass="12758">MALLLEILSIFVLLVLRPATAAAPSCSTVTAKLTSCVSYIDDQSAQPTSDCCAGVKSILAQATSKPDKIATCNCIKSALAIVGNKVDTGRVSSLPKQCGMSVNLPPIDKNYDCSKISWYFP</sequence>
<dbReference type="PRINTS" id="PR00382">
    <property type="entry name" value="LIPIDTRNSFER"/>
</dbReference>
<gene>
    <name evidence="7" type="ORF">OLEA9_A031005</name>
</gene>
<evidence type="ECO:0000313" key="7">
    <source>
        <dbReference type="EMBL" id="CAA2977630.1"/>
    </source>
</evidence>
<dbReference type="InterPro" id="IPR016140">
    <property type="entry name" value="Bifunc_inhib/LTP/seed_store"/>
</dbReference>
<comment type="similarity">
    <text evidence="1 4">Belongs to the plant LTP family.</text>
</comment>
<comment type="function">
    <text evidence="4">Plant non-specific lipid-transfer proteins transfer phospholipids as well as galactolipids across membranes. May play a role in wax or cutin deposition in the cell walls of expanding epidermal cells and certain secretory tissues.</text>
</comment>
<keyword evidence="3 4" id="KW-0446">Lipid-binding</keyword>
<dbReference type="InterPro" id="IPR000528">
    <property type="entry name" value="Plant_nsLTP"/>
</dbReference>
<dbReference type="PANTHER" id="PTHR33076">
    <property type="entry name" value="NON-SPECIFIC LIPID-TRANSFER PROTEIN 2-RELATED"/>
    <property type="match status" value="1"/>
</dbReference>
<evidence type="ECO:0000256" key="1">
    <source>
        <dbReference type="ARBA" id="ARBA00009748"/>
    </source>
</evidence>
<evidence type="ECO:0000256" key="5">
    <source>
        <dbReference type="SAM" id="SignalP"/>
    </source>
</evidence>
<feature type="chain" id="PRO_5035850213" description="Non-specific lipid-transfer protein" evidence="5">
    <location>
        <begin position="23"/>
        <end position="121"/>
    </location>
</feature>
<evidence type="ECO:0000259" key="6">
    <source>
        <dbReference type="SMART" id="SM00499"/>
    </source>
</evidence>
<dbReference type="AlphaFoldDB" id="A0A8S0RF42"/>
<dbReference type="Gene3D" id="1.10.110.10">
    <property type="entry name" value="Plant lipid-transfer and hydrophobic proteins"/>
    <property type="match status" value="1"/>
</dbReference>
<dbReference type="GO" id="GO:0006869">
    <property type="term" value="P:lipid transport"/>
    <property type="evidence" value="ECO:0007669"/>
    <property type="project" value="InterPro"/>
</dbReference>
<dbReference type="SUPFAM" id="SSF47699">
    <property type="entry name" value="Bifunctional inhibitor/lipid-transfer protein/seed storage 2S albumin"/>
    <property type="match status" value="1"/>
</dbReference>
<evidence type="ECO:0000256" key="4">
    <source>
        <dbReference type="RuleBase" id="RU000628"/>
    </source>
</evidence>
<feature type="signal peptide" evidence="5">
    <location>
        <begin position="1"/>
        <end position="22"/>
    </location>
</feature>
<evidence type="ECO:0000256" key="2">
    <source>
        <dbReference type="ARBA" id="ARBA00022448"/>
    </source>
</evidence>
<comment type="caution">
    <text evidence="7">The sequence shown here is derived from an EMBL/GenBank/DDBJ whole genome shotgun (WGS) entry which is preliminary data.</text>
</comment>
<keyword evidence="5" id="KW-0732">Signal</keyword>
<dbReference type="EMBL" id="CACTIH010003611">
    <property type="protein sequence ID" value="CAA2977630.1"/>
    <property type="molecule type" value="Genomic_DNA"/>
</dbReference>
<evidence type="ECO:0000313" key="8">
    <source>
        <dbReference type="Proteomes" id="UP000594638"/>
    </source>
</evidence>
<dbReference type="Proteomes" id="UP000594638">
    <property type="component" value="Unassembled WGS sequence"/>
</dbReference>
<accession>A0A8S0RF42</accession>
<reference evidence="7 8" key="1">
    <citation type="submission" date="2019-12" db="EMBL/GenBank/DDBJ databases">
        <authorList>
            <person name="Alioto T."/>
            <person name="Alioto T."/>
            <person name="Gomez Garrido J."/>
        </authorList>
    </citation>
    <scope>NUCLEOTIDE SEQUENCE [LARGE SCALE GENOMIC DNA]</scope>
</reference>
<evidence type="ECO:0000256" key="3">
    <source>
        <dbReference type="ARBA" id="ARBA00023121"/>
    </source>
</evidence>
<proteinExistence type="inferred from homology"/>
<dbReference type="PROSITE" id="PS00597">
    <property type="entry name" value="PLANT_LTP"/>
    <property type="match status" value="1"/>
</dbReference>
<dbReference type="SMART" id="SM00499">
    <property type="entry name" value="AAI"/>
    <property type="match status" value="1"/>
</dbReference>
<keyword evidence="8" id="KW-1185">Reference proteome</keyword>
<dbReference type="OrthoDB" id="1862539at2759"/>
<dbReference type="Pfam" id="PF00234">
    <property type="entry name" value="Tryp_alpha_amyl"/>
    <property type="match status" value="1"/>
</dbReference>
<name>A0A8S0RF42_OLEEU</name>
<dbReference type="InterPro" id="IPR036312">
    <property type="entry name" value="Bifun_inhib/LTP/seed_sf"/>
</dbReference>
<feature type="domain" description="Bifunctional inhibitor/plant lipid transfer protein/seed storage helical" evidence="6">
    <location>
        <begin position="26"/>
        <end position="113"/>
    </location>
</feature>
<dbReference type="GO" id="GO:0008289">
    <property type="term" value="F:lipid binding"/>
    <property type="evidence" value="ECO:0007669"/>
    <property type="project" value="UniProtKB-KW"/>
</dbReference>
<dbReference type="CDD" id="cd01960">
    <property type="entry name" value="nsLTP1"/>
    <property type="match status" value="1"/>
</dbReference>
<protein>
    <recommendedName>
        <fullName evidence="4">Non-specific lipid-transfer protein</fullName>
    </recommendedName>
</protein>
<organism evidence="7 8">
    <name type="scientific">Olea europaea subsp. europaea</name>
    <dbReference type="NCBI Taxonomy" id="158383"/>
    <lineage>
        <taxon>Eukaryota</taxon>
        <taxon>Viridiplantae</taxon>
        <taxon>Streptophyta</taxon>
        <taxon>Embryophyta</taxon>
        <taxon>Tracheophyta</taxon>
        <taxon>Spermatophyta</taxon>
        <taxon>Magnoliopsida</taxon>
        <taxon>eudicotyledons</taxon>
        <taxon>Gunneridae</taxon>
        <taxon>Pentapetalae</taxon>
        <taxon>asterids</taxon>
        <taxon>lamiids</taxon>
        <taxon>Lamiales</taxon>
        <taxon>Oleaceae</taxon>
        <taxon>Oleeae</taxon>
        <taxon>Olea</taxon>
    </lineage>
</organism>